<gene>
    <name evidence="1" type="ORF">DHETER_LOCUS1114</name>
</gene>
<protein>
    <submittedName>
        <fullName evidence="1">15396_t:CDS:1</fullName>
    </submittedName>
</protein>
<dbReference type="Proteomes" id="UP000789702">
    <property type="component" value="Unassembled WGS sequence"/>
</dbReference>
<accession>A0ACA9K7D1</accession>
<sequence length="198" mass="22848">MSFSKGFVFRWGFHLSPRALPSVMGFTFRREFHLSSRISPFVRELPFTKVDSSNSYIQNFRQTLNILPDFASSGKIGWRFNLGKSFRFVSNINRLMITFTCKVCSLRSTKMMSKQAYNHGVVIIQCSSCRNHHLIADNLGWFRDKKVNIEDLMLERGEEVLKYVHEDGTDIYECSPDVPQKEIKHLSGGPNQVTGKEK</sequence>
<reference evidence="1" key="1">
    <citation type="submission" date="2021-06" db="EMBL/GenBank/DDBJ databases">
        <authorList>
            <person name="Kallberg Y."/>
            <person name="Tangrot J."/>
            <person name="Rosling A."/>
        </authorList>
    </citation>
    <scope>NUCLEOTIDE SEQUENCE</scope>
    <source>
        <strain evidence="1">IL203A</strain>
    </source>
</reference>
<evidence type="ECO:0000313" key="1">
    <source>
        <dbReference type="EMBL" id="CAG8457096.1"/>
    </source>
</evidence>
<comment type="caution">
    <text evidence="1">The sequence shown here is derived from an EMBL/GenBank/DDBJ whole genome shotgun (WGS) entry which is preliminary data.</text>
</comment>
<organism evidence="1 2">
    <name type="scientific">Dentiscutata heterogama</name>
    <dbReference type="NCBI Taxonomy" id="1316150"/>
    <lineage>
        <taxon>Eukaryota</taxon>
        <taxon>Fungi</taxon>
        <taxon>Fungi incertae sedis</taxon>
        <taxon>Mucoromycota</taxon>
        <taxon>Glomeromycotina</taxon>
        <taxon>Glomeromycetes</taxon>
        <taxon>Diversisporales</taxon>
        <taxon>Gigasporaceae</taxon>
        <taxon>Dentiscutata</taxon>
    </lineage>
</organism>
<evidence type="ECO:0000313" key="2">
    <source>
        <dbReference type="Proteomes" id="UP000789702"/>
    </source>
</evidence>
<keyword evidence="2" id="KW-1185">Reference proteome</keyword>
<dbReference type="EMBL" id="CAJVPU010000627">
    <property type="protein sequence ID" value="CAG8457096.1"/>
    <property type="molecule type" value="Genomic_DNA"/>
</dbReference>
<name>A0ACA9K7D1_9GLOM</name>
<proteinExistence type="predicted"/>